<gene>
    <name evidence="1" type="ORF">N658DRAFT_489449</name>
</gene>
<reference evidence="1" key="2">
    <citation type="submission" date="2023-05" db="EMBL/GenBank/DDBJ databases">
        <authorList>
            <consortium name="Lawrence Berkeley National Laboratory"/>
            <person name="Steindorff A."/>
            <person name="Hensen N."/>
            <person name="Bonometti L."/>
            <person name="Westerberg I."/>
            <person name="Brannstrom I.O."/>
            <person name="Guillou S."/>
            <person name="Cros-Aarteil S."/>
            <person name="Calhoun S."/>
            <person name="Haridas S."/>
            <person name="Kuo A."/>
            <person name="Mondo S."/>
            <person name="Pangilinan J."/>
            <person name="Riley R."/>
            <person name="Labutti K."/>
            <person name="Andreopoulos B."/>
            <person name="Lipzen A."/>
            <person name="Chen C."/>
            <person name="Yanf M."/>
            <person name="Daum C."/>
            <person name="Ng V."/>
            <person name="Clum A."/>
            <person name="Ohm R."/>
            <person name="Martin F."/>
            <person name="Silar P."/>
            <person name="Natvig D."/>
            <person name="Lalanne C."/>
            <person name="Gautier V."/>
            <person name="Ament-Velasquez S.L."/>
            <person name="Kruys A."/>
            <person name="Hutchinson M.I."/>
            <person name="Powell A.J."/>
            <person name="Barry K."/>
            <person name="Miller A.N."/>
            <person name="Grigoriev I.V."/>
            <person name="Debuchy R."/>
            <person name="Gladieux P."/>
            <person name="Thoren M.H."/>
            <person name="Johannesson H."/>
        </authorList>
    </citation>
    <scope>NUCLEOTIDE SEQUENCE</scope>
    <source>
        <strain evidence="1">CBS 757.83</strain>
    </source>
</reference>
<protein>
    <submittedName>
        <fullName evidence="1">Uncharacterized protein</fullName>
    </submittedName>
</protein>
<name>A0AAN6SXY8_9PEZI</name>
<dbReference type="EMBL" id="MU863684">
    <property type="protein sequence ID" value="KAK4097136.1"/>
    <property type="molecule type" value="Genomic_DNA"/>
</dbReference>
<dbReference type="AlphaFoldDB" id="A0AAN6SXY8"/>
<sequence length="247" mass="28595">MSSDGSWWRRTWTKMCSARSFSTRLAAVAEILSPWRPQRLRRIAAVHLGLAPFQQGGHQEPHYYLLRTYYGGGADHDAKLRGWLDENENEFEPTHEWFAVLDGAALFDVGDAGWQEAYHVFPELAGPYPDRRFTEEDVEWARTRVEWLIEKDADEYEEETEHWMDAIRQVASSHGAPPWLKGYPVKETEVQVEGGMLSDFWMRSDRGMTFEGYWEAAYVSKRYRIRGKTMRKLLPLVKGESADATGV</sequence>
<comment type="caution">
    <text evidence="1">The sequence shown here is derived from an EMBL/GenBank/DDBJ whole genome shotgun (WGS) entry which is preliminary data.</text>
</comment>
<reference evidence="1" key="1">
    <citation type="journal article" date="2023" name="Mol. Phylogenet. Evol.">
        <title>Genome-scale phylogeny and comparative genomics of the fungal order Sordariales.</title>
        <authorList>
            <person name="Hensen N."/>
            <person name="Bonometti L."/>
            <person name="Westerberg I."/>
            <person name="Brannstrom I.O."/>
            <person name="Guillou S."/>
            <person name="Cros-Aarteil S."/>
            <person name="Calhoun S."/>
            <person name="Haridas S."/>
            <person name="Kuo A."/>
            <person name="Mondo S."/>
            <person name="Pangilinan J."/>
            <person name="Riley R."/>
            <person name="LaButti K."/>
            <person name="Andreopoulos B."/>
            <person name="Lipzen A."/>
            <person name="Chen C."/>
            <person name="Yan M."/>
            <person name="Daum C."/>
            <person name="Ng V."/>
            <person name="Clum A."/>
            <person name="Steindorff A."/>
            <person name="Ohm R.A."/>
            <person name="Martin F."/>
            <person name="Silar P."/>
            <person name="Natvig D.O."/>
            <person name="Lalanne C."/>
            <person name="Gautier V."/>
            <person name="Ament-Velasquez S.L."/>
            <person name="Kruys A."/>
            <person name="Hutchinson M.I."/>
            <person name="Powell A.J."/>
            <person name="Barry K."/>
            <person name="Miller A.N."/>
            <person name="Grigoriev I.V."/>
            <person name="Debuchy R."/>
            <person name="Gladieux P."/>
            <person name="Hiltunen Thoren M."/>
            <person name="Johannesson H."/>
        </authorList>
    </citation>
    <scope>NUCLEOTIDE SEQUENCE</scope>
    <source>
        <strain evidence="1">CBS 757.83</strain>
    </source>
</reference>
<proteinExistence type="predicted"/>
<dbReference type="Proteomes" id="UP001305647">
    <property type="component" value="Unassembled WGS sequence"/>
</dbReference>
<evidence type="ECO:0000313" key="2">
    <source>
        <dbReference type="Proteomes" id="UP001305647"/>
    </source>
</evidence>
<accession>A0AAN6SXY8</accession>
<evidence type="ECO:0000313" key="1">
    <source>
        <dbReference type="EMBL" id="KAK4097136.1"/>
    </source>
</evidence>
<keyword evidence="2" id="KW-1185">Reference proteome</keyword>
<organism evidence="1 2">
    <name type="scientific">Parathielavia hyrcaniae</name>
    <dbReference type="NCBI Taxonomy" id="113614"/>
    <lineage>
        <taxon>Eukaryota</taxon>
        <taxon>Fungi</taxon>
        <taxon>Dikarya</taxon>
        <taxon>Ascomycota</taxon>
        <taxon>Pezizomycotina</taxon>
        <taxon>Sordariomycetes</taxon>
        <taxon>Sordariomycetidae</taxon>
        <taxon>Sordariales</taxon>
        <taxon>Chaetomiaceae</taxon>
        <taxon>Parathielavia</taxon>
    </lineage>
</organism>